<evidence type="ECO:0000313" key="1">
    <source>
        <dbReference type="EMBL" id="KAJ4428517.1"/>
    </source>
</evidence>
<sequence length="225" mass="25468">MSPGSSTESYPAFAHIGLRENPGKNLNQVTCPDRESNPGHLVSRPDALTVTPQCKRQIFREQVLPHSGGKIPDDAFRADRLALNRLNKDGISVPDGIVLDARRRDKHPTLRHNSDLEMSVIKVVLTPEGRYVAPEGRYHYPNPITVDSTYIIRPPIGNYKHELRQRPTLSRRPIPAPLELPNKHEQTNSNLPLYLGIQDNNAGYIFQSHHGLFSDHFYPFYTPQV</sequence>
<organism evidence="1 2">
    <name type="scientific">Periplaneta americana</name>
    <name type="common">American cockroach</name>
    <name type="synonym">Blatta americana</name>
    <dbReference type="NCBI Taxonomy" id="6978"/>
    <lineage>
        <taxon>Eukaryota</taxon>
        <taxon>Metazoa</taxon>
        <taxon>Ecdysozoa</taxon>
        <taxon>Arthropoda</taxon>
        <taxon>Hexapoda</taxon>
        <taxon>Insecta</taxon>
        <taxon>Pterygota</taxon>
        <taxon>Neoptera</taxon>
        <taxon>Polyneoptera</taxon>
        <taxon>Dictyoptera</taxon>
        <taxon>Blattodea</taxon>
        <taxon>Blattoidea</taxon>
        <taxon>Blattidae</taxon>
        <taxon>Blattinae</taxon>
        <taxon>Periplaneta</taxon>
    </lineage>
</organism>
<evidence type="ECO:0000313" key="2">
    <source>
        <dbReference type="Proteomes" id="UP001148838"/>
    </source>
</evidence>
<proteinExistence type="predicted"/>
<dbReference type="Proteomes" id="UP001148838">
    <property type="component" value="Unassembled WGS sequence"/>
</dbReference>
<reference evidence="1 2" key="1">
    <citation type="journal article" date="2022" name="Allergy">
        <title>Genome assembly and annotation of Periplaneta americana reveal a comprehensive cockroach allergen profile.</title>
        <authorList>
            <person name="Wang L."/>
            <person name="Xiong Q."/>
            <person name="Saelim N."/>
            <person name="Wang L."/>
            <person name="Nong W."/>
            <person name="Wan A.T."/>
            <person name="Shi M."/>
            <person name="Liu X."/>
            <person name="Cao Q."/>
            <person name="Hui J.H.L."/>
            <person name="Sookrung N."/>
            <person name="Leung T.F."/>
            <person name="Tungtrongchitr A."/>
            <person name="Tsui S.K.W."/>
        </authorList>
    </citation>
    <scope>NUCLEOTIDE SEQUENCE [LARGE SCALE GENOMIC DNA]</scope>
    <source>
        <strain evidence="1">PWHHKU_190912</strain>
    </source>
</reference>
<keyword evidence="2" id="KW-1185">Reference proteome</keyword>
<accession>A0ABQ8S3E3</accession>
<gene>
    <name evidence="1" type="ORF">ANN_24559</name>
</gene>
<protein>
    <submittedName>
        <fullName evidence="1">Uncharacterized protein</fullName>
    </submittedName>
</protein>
<dbReference type="EMBL" id="JAJSOF020000037">
    <property type="protein sequence ID" value="KAJ4428517.1"/>
    <property type="molecule type" value="Genomic_DNA"/>
</dbReference>
<comment type="caution">
    <text evidence="1">The sequence shown here is derived from an EMBL/GenBank/DDBJ whole genome shotgun (WGS) entry which is preliminary data.</text>
</comment>
<name>A0ABQ8S3E3_PERAM</name>